<dbReference type="GO" id="GO:0003677">
    <property type="term" value="F:DNA binding"/>
    <property type="evidence" value="ECO:0007669"/>
    <property type="project" value="UniProtKB-KW"/>
</dbReference>
<sequence>MTRNEKLKPIHLGEILREELLTPLNISEERLAQELKVKEEVITEIIKKKSNITPEIALRLKQEELDKQVILDILNCVDKERDILAKKYTLAKGKIDRREKKLAELNADLDQFDNLVAKKNSEIAQLIKEKDQHLKDKQQNQKIINHLNKKCQNIQKQARQ</sequence>
<evidence type="ECO:0000313" key="4">
    <source>
        <dbReference type="Proteomes" id="UP000265703"/>
    </source>
</evidence>
<keyword evidence="2" id="KW-0175">Coiled coil</keyword>
<proteinExistence type="predicted"/>
<gene>
    <name evidence="3" type="ORF">C1645_744736</name>
</gene>
<dbReference type="PANTHER" id="PTHR36924:SF1">
    <property type="entry name" value="ANTITOXIN HIGA-1"/>
    <property type="match status" value="1"/>
</dbReference>
<reference evidence="3 4" key="1">
    <citation type="submission" date="2018-06" db="EMBL/GenBank/DDBJ databases">
        <title>Comparative genomics reveals the genomic features of Rhizophagus irregularis, R. cerebriforme, R. diaphanum and Gigaspora rosea, and their symbiotic lifestyle signature.</title>
        <authorList>
            <person name="Morin E."/>
            <person name="San Clemente H."/>
            <person name="Chen E.C.H."/>
            <person name="De La Providencia I."/>
            <person name="Hainaut M."/>
            <person name="Kuo A."/>
            <person name="Kohler A."/>
            <person name="Murat C."/>
            <person name="Tang N."/>
            <person name="Roy S."/>
            <person name="Loubradou J."/>
            <person name="Henrissat B."/>
            <person name="Grigoriev I.V."/>
            <person name="Corradi N."/>
            <person name="Roux C."/>
            <person name="Martin F.M."/>
        </authorList>
    </citation>
    <scope>NUCLEOTIDE SEQUENCE [LARGE SCALE GENOMIC DNA]</scope>
    <source>
        <strain evidence="3 4">DAOM 227022</strain>
    </source>
</reference>
<evidence type="ECO:0000313" key="3">
    <source>
        <dbReference type="EMBL" id="RIA81135.1"/>
    </source>
</evidence>
<name>A0A397S9Z8_9GLOM</name>
<dbReference type="InterPro" id="IPR010982">
    <property type="entry name" value="Lambda_DNA-bd_dom_sf"/>
</dbReference>
<keyword evidence="4" id="KW-1185">Reference proteome</keyword>
<dbReference type="SUPFAM" id="SSF47413">
    <property type="entry name" value="lambda repressor-like DNA-binding domains"/>
    <property type="match status" value="1"/>
</dbReference>
<feature type="coiled-coil region" evidence="2">
    <location>
        <begin position="95"/>
        <end position="157"/>
    </location>
</feature>
<protein>
    <recommendedName>
        <fullName evidence="5">HTH cro/C1-type domain-containing protein</fullName>
    </recommendedName>
</protein>
<evidence type="ECO:0008006" key="5">
    <source>
        <dbReference type="Google" id="ProtNLM"/>
    </source>
</evidence>
<dbReference type="NCBIfam" id="TIGR02607">
    <property type="entry name" value="antidote_HigA"/>
    <property type="match status" value="1"/>
</dbReference>
<evidence type="ECO:0000256" key="1">
    <source>
        <dbReference type="ARBA" id="ARBA00023125"/>
    </source>
</evidence>
<dbReference type="Gene3D" id="1.10.260.40">
    <property type="entry name" value="lambda repressor-like DNA-binding domains"/>
    <property type="match status" value="1"/>
</dbReference>
<accession>A0A397S9Z8</accession>
<dbReference type="AlphaFoldDB" id="A0A397S9Z8"/>
<evidence type="ECO:0000256" key="2">
    <source>
        <dbReference type="SAM" id="Coils"/>
    </source>
</evidence>
<comment type="caution">
    <text evidence="3">The sequence shown here is derived from an EMBL/GenBank/DDBJ whole genome shotgun (WGS) entry which is preliminary data.</text>
</comment>
<dbReference type="PANTHER" id="PTHR36924">
    <property type="entry name" value="ANTITOXIN HIGA-1"/>
    <property type="match status" value="1"/>
</dbReference>
<dbReference type="Proteomes" id="UP000265703">
    <property type="component" value="Unassembled WGS sequence"/>
</dbReference>
<dbReference type="InterPro" id="IPR013430">
    <property type="entry name" value="Toxin_antidote_HigA"/>
</dbReference>
<dbReference type="OrthoDB" id="10457908at2759"/>
<keyword evidence="1" id="KW-0238">DNA-binding</keyword>
<dbReference type="EMBL" id="QKYT01000841">
    <property type="protein sequence ID" value="RIA81135.1"/>
    <property type="molecule type" value="Genomic_DNA"/>
</dbReference>
<organism evidence="3 4">
    <name type="scientific">Glomus cerebriforme</name>
    <dbReference type="NCBI Taxonomy" id="658196"/>
    <lineage>
        <taxon>Eukaryota</taxon>
        <taxon>Fungi</taxon>
        <taxon>Fungi incertae sedis</taxon>
        <taxon>Mucoromycota</taxon>
        <taxon>Glomeromycotina</taxon>
        <taxon>Glomeromycetes</taxon>
        <taxon>Glomerales</taxon>
        <taxon>Glomeraceae</taxon>
        <taxon>Glomus</taxon>
    </lineage>
</organism>